<feature type="coiled-coil region" evidence="2">
    <location>
        <begin position="62"/>
        <end position="89"/>
    </location>
</feature>
<dbReference type="GO" id="GO:0006508">
    <property type="term" value="P:proteolysis"/>
    <property type="evidence" value="ECO:0007669"/>
    <property type="project" value="InterPro"/>
</dbReference>
<evidence type="ECO:0000256" key="2">
    <source>
        <dbReference type="SAM" id="Coils"/>
    </source>
</evidence>
<dbReference type="GO" id="GO:0046872">
    <property type="term" value="F:metal ion binding"/>
    <property type="evidence" value="ECO:0007669"/>
    <property type="project" value="UniProtKB-KW"/>
</dbReference>
<keyword evidence="3" id="KW-0645">Protease</keyword>
<dbReference type="AlphaFoldDB" id="A0A3D2XAS7"/>
<keyword evidence="1" id="KW-0479">Metal-binding</keyword>
<organism evidence="3 4">
    <name type="scientific">Lachnoclostridium phytofermentans</name>
    <dbReference type="NCBI Taxonomy" id="66219"/>
    <lineage>
        <taxon>Bacteria</taxon>
        <taxon>Bacillati</taxon>
        <taxon>Bacillota</taxon>
        <taxon>Clostridia</taxon>
        <taxon>Lachnospirales</taxon>
        <taxon>Lachnospiraceae</taxon>
    </lineage>
</organism>
<accession>A0A3D2XAS7</accession>
<keyword evidence="2" id="KW-0175">Coiled coil</keyword>
<proteinExistence type="predicted"/>
<dbReference type="GO" id="GO:0004177">
    <property type="term" value="F:aminopeptidase activity"/>
    <property type="evidence" value="ECO:0007669"/>
    <property type="project" value="UniProtKB-KW"/>
</dbReference>
<dbReference type="PANTHER" id="PTHR34448">
    <property type="entry name" value="AMINOPEPTIDASE"/>
    <property type="match status" value="1"/>
</dbReference>
<evidence type="ECO:0000256" key="1">
    <source>
        <dbReference type="ARBA" id="ARBA00022723"/>
    </source>
</evidence>
<dbReference type="Proteomes" id="UP000262969">
    <property type="component" value="Unassembled WGS sequence"/>
</dbReference>
<evidence type="ECO:0000313" key="3">
    <source>
        <dbReference type="EMBL" id="HCL04232.1"/>
    </source>
</evidence>
<gene>
    <name evidence="3" type="ORF">DHW61_17800</name>
</gene>
<dbReference type="EMBL" id="DPVV01000579">
    <property type="protein sequence ID" value="HCL04232.1"/>
    <property type="molecule type" value="Genomic_DNA"/>
</dbReference>
<name>A0A3D2XAS7_9FIRM</name>
<dbReference type="InterPro" id="IPR000787">
    <property type="entry name" value="Peptidase_M29"/>
</dbReference>
<dbReference type="PANTHER" id="PTHR34448:SF1">
    <property type="entry name" value="BLL6088 PROTEIN"/>
    <property type="match status" value="1"/>
</dbReference>
<dbReference type="SUPFAM" id="SSF144052">
    <property type="entry name" value="Thermophilic metalloprotease-like"/>
    <property type="match status" value="1"/>
</dbReference>
<dbReference type="InterPro" id="IPR052170">
    <property type="entry name" value="M29_Exopeptidase"/>
</dbReference>
<dbReference type="Pfam" id="PF02073">
    <property type="entry name" value="Peptidase_M29"/>
    <property type="match status" value="1"/>
</dbReference>
<keyword evidence="3" id="KW-0031">Aminopeptidase</keyword>
<keyword evidence="3" id="KW-0378">Hydrolase</keyword>
<reference evidence="3 4" key="1">
    <citation type="journal article" date="2018" name="Nat. Biotechnol.">
        <title>A standardized bacterial taxonomy based on genome phylogeny substantially revises the tree of life.</title>
        <authorList>
            <person name="Parks D.H."/>
            <person name="Chuvochina M."/>
            <person name="Waite D.W."/>
            <person name="Rinke C."/>
            <person name="Skarshewski A."/>
            <person name="Chaumeil P.A."/>
            <person name="Hugenholtz P."/>
        </authorList>
    </citation>
    <scope>NUCLEOTIDE SEQUENCE [LARGE SCALE GENOMIC DNA]</scope>
    <source>
        <strain evidence="3">UBA11728</strain>
    </source>
</reference>
<evidence type="ECO:0000313" key="4">
    <source>
        <dbReference type="Proteomes" id="UP000262969"/>
    </source>
</evidence>
<protein>
    <submittedName>
        <fullName evidence="3">Leucyl aminopeptidase</fullName>
    </submittedName>
</protein>
<sequence>MRTIQRLQEENEEVFERLSLSIERLQVMLTEDTVSEKYRDFFKKNAVFLLKLYEIALAVKSGEQANLTLEQLKQQNEELYKDIRNDNYNKSYANPAYAVSVFGEEYGKIMTFLATEVRSLIPCAFEYKLLPFTMSVELFIEVYNYFEEEGEYTYKDVKRAIYYFASDYAEDFMDMRVREMYDPTYTFAYDIIMDSDLSDLRYLYQYGEYITENELKIAGFLNELSEEEVKAMANTYTEGYVRGFVMMGADLSKKSIVGIRTCIGFERMMRYAFQYFENLGKKVTVYRVANDVINRKGGRKVGYYATSPNPQYEYDHRFDKGLFFDKNYAERHLVATKAAMEKYRVECASYAGPAVLETFGEPDFEPINKPEAIHLDNKQQELNTQSQGQISQMMQEFIKSEEISFTIIAYPLPSIGAKFHDIFAETVKVNNLDNEEYKAIQQHIIDALDQGVYCHILGSNGNTTDLKVMLYELKNPEKETIFENCTADVNIPVGEVFTSPKLTGTTGVLNVSKVFLNGLEYKDLKISFEDGMITDYGCSNFTDSEQNANYVKENILMNRDTLPLGEFAIGTNTTAYVMGRKFDIQRKLPILIAEKTGPHFAVGDTCYSRSEDHKVYNPDGKEIVARENEVSALRHTDMAKAYVNCHTDITIPYDEIKEISVHTKDNQKIMIIEDGCFVLPGTERLNDALKELE</sequence>
<comment type="caution">
    <text evidence="3">The sequence shown here is derived from an EMBL/GenBank/DDBJ whole genome shotgun (WGS) entry which is preliminary data.</text>
</comment>